<accession>A0AAV1SRH8</accession>
<protein>
    <submittedName>
        <fullName evidence="2">Uncharacterized protein</fullName>
    </submittedName>
</protein>
<evidence type="ECO:0000313" key="2">
    <source>
        <dbReference type="EMBL" id="CAK7356184.1"/>
    </source>
</evidence>
<sequence>MEEGELSHQIRIQVIRLLILKDSRRVSWKNNKHEILERSEVVKGCGCRSWHQDRSTEGGPSLGEHEDTDYEFGVKGGKDVMKN</sequence>
<dbReference type="AlphaFoldDB" id="A0AAV1SRH8"/>
<name>A0AAV1SRH8_9ROSI</name>
<keyword evidence="3" id="KW-1185">Reference proteome</keyword>
<dbReference type="EMBL" id="CAWUPB010001197">
    <property type="protein sequence ID" value="CAK7356184.1"/>
    <property type="molecule type" value="Genomic_DNA"/>
</dbReference>
<evidence type="ECO:0000256" key="1">
    <source>
        <dbReference type="SAM" id="MobiDB-lite"/>
    </source>
</evidence>
<gene>
    <name evidence="2" type="ORF">DCAF_LOCUS26454</name>
</gene>
<evidence type="ECO:0000313" key="3">
    <source>
        <dbReference type="Proteomes" id="UP001314170"/>
    </source>
</evidence>
<feature type="non-terminal residue" evidence="2">
    <location>
        <position position="83"/>
    </location>
</feature>
<proteinExistence type="predicted"/>
<reference evidence="2 3" key="1">
    <citation type="submission" date="2024-01" db="EMBL/GenBank/DDBJ databases">
        <authorList>
            <person name="Waweru B."/>
        </authorList>
    </citation>
    <scope>NUCLEOTIDE SEQUENCE [LARGE SCALE GENOMIC DNA]</scope>
</reference>
<feature type="region of interest" description="Disordered" evidence="1">
    <location>
        <begin position="49"/>
        <end position="83"/>
    </location>
</feature>
<dbReference type="Proteomes" id="UP001314170">
    <property type="component" value="Unassembled WGS sequence"/>
</dbReference>
<organism evidence="2 3">
    <name type="scientific">Dovyalis caffra</name>
    <dbReference type="NCBI Taxonomy" id="77055"/>
    <lineage>
        <taxon>Eukaryota</taxon>
        <taxon>Viridiplantae</taxon>
        <taxon>Streptophyta</taxon>
        <taxon>Embryophyta</taxon>
        <taxon>Tracheophyta</taxon>
        <taxon>Spermatophyta</taxon>
        <taxon>Magnoliopsida</taxon>
        <taxon>eudicotyledons</taxon>
        <taxon>Gunneridae</taxon>
        <taxon>Pentapetalae</taxon>
        <taxon>rosids</taxon>
        <taxon>fabids</taxon>
        <taxon>Malpighiales</taxon>
        <taxon>Salicaceae</taxon>
        <taxon>Flacourtieae</taxon>
        <taxon>Dovyalis</taxon>
    </lineage>
</organism>
<comment type="caution">
    <text evidence="2">The sequence shown here is derived from an EMBL/GenBank/DDBJ whole genome shotgun (WGS) entry which is preliminary data.</text>
</comment>